<dbReference type="EMBL" id="JAVIIV010000019">
    <property type="protein sequence ID" value="MDX8488428.1"/>
    <property type="molecule type" value="Genomic_DNA"/>
</dbReference>
<keyword evidence="1" id="KW-0808">Transferase</keyword>
<protein>
    <submittedName>
        <fullName evidence="1">Nucleotidyl transferase AbiEii/AbiGii toxin family protein</fullName>
    </submittedName>
</protein>
<dbReference type="Pfam" id="PF08843">
    <property type="entry name" value="AbiEii"/>
    <property type="match status" value="1"/>
</dbReference>
<evidence type="ECO:0000313" key="1">
    <source>
        <dbReference type="EMBL" id="MDX8488428.1"/>
    </source>
</evidence>
<organism evidence="1 2">
    <name type="scientific">Mesorhizobium humile</name>
    <dbReference type="NCBI Taxonomy" id="3072313"/>
    <lineage>
        <taxon>Bacteria</taxon>
        <taxon>Pseudomonadati</taxon>
        <taxon>Pseudomonadota</taxon>
        <taxon>Alphaproteobacteria</taxon>
        <taxon>Hyphomicrobiales</taxon>
        <taxon>Phyllobacteriaceae</taxon>
        <taxon>Mesorhizobium</taxon>
    </lineage>
</organism>
<sequence length="160" mass="17637">MLFTAWLNDPFRPTQDLDLLGFGNPAVTAIRFVFETICRIEAERDGLVYDAIREGQQYGGVRVQTTAFLGRTRIPVQVDIGFGDTVTPTAQELEFPSLLSAEGPRLRAYPRETVVAEKLQAIVVLGQANSRTKDFYDLLALSRRFAFEGGIAGPGNPSDI</sequence>
<comment type="caution">
    <text evidence="1">The sequence shown here is derived from an EMBL/GenBank/DDBJ whole genome shotgun (WGS) entry which is preliminary data.</text>
</comment>
<dbReference type="RefSeq" id="WP_320298592.1">
    <property type="nucleotide sequence ID" value="NZ_JAVIIU010000018.1"/>
</dbReference>
<name>A0ABU4YN57_9HYPH</name>
<gene>
    <name evidence="1" type="ORF">RFM52_24990</name>
</gene>
<reference evidence="1 2" key="1">
    <citation type="submission" date="2023-08" db="EMBL/GenBank/DDBJ databases">
        <title>Implementing the SeqCode for naming new Mesorhizobium species isolated from Vachellia karroo root nodules.</title>
        <authorList>
            <person name="Van Lill M."/>
        </authorList>
    </citation>
    <scope>NUCLEOTIDE SEQUENCE [LARGE SCALE GENOMIC DNA]</scope>
    <source>
        <strain evidence="1 2">VK2B</strain>
    </source>
</reference>
<dbReference type="InterPro" id="IPR014942">
    <property type="entry name" value="AbiEii"/>
</dbReference>
<evidence type="ECO:0000313" key="2">
    <source>
        <dbReference type="Proteomes" id="UP001280156"/>
    </source>
</evidence>
<keyword evidence="2" id="KW-1185">Reference proteome</keyword>
<dbReference type="Proteomes" id="UP001280156">
    <property type="component" value="Unassembled WGS sequence"/>
</dbReference>
<accession>A0ABU4YN57</accession>
<proteinExistence type="predicted"/>
<dbReference type="GO" id="GO:0016740">
    <property type="term" value="F:transferase activity"/>
    <property type="evidence" value="ECO:0007669"/>
    <property type="project" value="UniProtKB-KW"/>
</dbReference>